<dbReference type="AlphaFoldDB" id="A0A0P7BAW1"/>
<accession>A0A0P7BAW1</accession>
<sequence>MRLGIASDIIERPFLNYYTLILHRVTDSSEYGSLLAWDDHPDAFGWMHNQKQFAPADEPPLKTEVESLGFESLAAAAPYRVPAKFELEKVESLLAAKTRAAEDHLWALREDPHYFHQHLVEGKEHRQEMIKDTGGRPHPTLVPGQEALFWTRVIGNVLVEGYFELETFSELHQQSKTLVDLQSKYAADISPMKDLPREYLLALLRFRHFLNQAAKGPLAQLKQTVVASPPMRRFYARLPPMDRTSSKIQVVSRGINMSKIEKSLTHLLRTLWEDGHDLFLFRLSNVVDELERLLEAEPAARDLISFHVAKIIGNLSIQSQCLHQLEIYQPWAQNFDSAAVDLQPDLERDYAEKCKPWALILAAFKDANLGKTARFGEPLPGRFTYPIDKRRTKENVETLRQAERNLDVF</sequence>
<proteinExistence type="predicted"/>
<dbReference type="Proteomes" id="UP000050424">
    <property type="component" value="Unassembled WGS sequence"/>
</dbReference>
<reference evidence="1 2" key="1">
    <citation type="submission" date="2015-09" db="EMBL/GenBank/DDBJ databases">
        <title>Draft genome of a European isolate of the apple canker pathogen Neonectria ditissima.</title>
        <authorList>
            <person name="Gomez-Cortecero A."/>
            <person name="Harrison R.J."/>
            <person name="Armitage A.D."/>
        </authorList>
    </citation>
    <scope>NUCLEOTIDE SEQUENCE [LARGE SCALE GENOMIC DNA]</scope>
    <source>
        <strain evidence="1 2">R09/05</strain>
    </source>
</reference>
<evidence type="ECO:0000313" key="2">
    <source>
        <dbReference type="Proteomes" id="UP000050424"/>
    </source>
</evidence>
<dbReference type="OrthoDB" id="2922289at2759"/>
<keyword evidence="2" id="KW-1185">Reference proteome</keyword>
<organism evidence="1 2">
    <name type="scientific">Neonectria ditissima</name>
    <dbReference type="NCBI Taxonomy" id="78410"/>
    <lineage>
        <taxon>Eukaryota</taxon>
        <taxon>Fungi</taxon>
        <taxon>Dikarya</taxon>
        <taxon>Ascomycota</taxon>
        <taxon>Pezizomycotina</taxon>
        <taxon>Sordariomycetes</taxon>
        <taxon>Hypocreomycetidae</taxon>
        <taxon>Hypocreales</taxon>
        <taxon>Nectriaceae</taxon>
        <taxon>Neonectria</taxon>
    </lineage>
</organism>
<comment type="caution">
    <text evidence="1">The sequence shown here is derived from an EMBL/GenBank/DDBJ whole genome shotgun (WGS) entry which is preliminary data.</text>
</comment>
<name>A0A0P7BAW1_9HYPO</name>
<dbReference type="PANTHER" id="PTHR40788:SF2">
    <property type="entry name" value="CLR5 DOMAIN-CONTAINING PROTEIN"/>
    <property type="match status" value="1"/>
</dbReference>
<dbReference type="EMBL" id="LKCW01000163">
    <property type="protein sequence ID" value="KPM37529.1"/>
    <property type="molecule type" value="Genomic_DNA"/>
</dbReference>
<dbReference type="PANTHER" id="PTHR40788">
    <property type="entry name" value="CLR5 DOMAIN-CONTAINING PROTEIN-RELATED"/>
    <property type="match status" value="1"/>
</dbReference>
<protein>
    <submittedName>
        <fullName evidence="1">Uncharacterized protein</fullName>
    </submittedName>
</protein>
<dbReference type="STRING" id="78410.A0A0P7BAW1"/>
<gene>
    <name evidence="1" type="ORF">AK830_g9066</name>
</gene>
<evidence type="ECO:0000313" key="1">
    <source>
        <dbReference type="EMBL" id="KPM37529.1"/>
    </source>
</evidence>